<evidence type="ECO:0000313" key="1">
    <source>
        <dbReference type="EMBL" id="SKC07641.1"/>
    </source>
</evidence>
<dbReference type="Proteomes" id="UP000190150">
    <property type="component" value="Unassembled WGS sequence"/>
</dbReference>
<dbReference type="InterPro" id="IPR008969">
    <property type="entry name" value="CarboxyPept-like_regulatory"/>
</dbReference>
<evidence type="ECO:0000313" key="2">
    <source>
        <dbReference type="Proteomes" id="UP000190150"/>
    </source>
</evidence>
<name>A0A1T5GGW4_9SPHI</name>
<dbReference type="STRING" id="1513896.SAMN05660841_04050"/>
<sequence>MLQYLKYLLILLFALNVLVVHSQSKNLVQFSGLISSTGSDLPVAYVTIKNTSFNNQTFISNNDGYFSFVAHSGDTIRFSSVGYDPLTYVIPHVANDKFTAHIQMRSLVIELPAVTPFPWASYEDYLADFMGMKEGYDPVASARNNISPEAMAALARIVPRNADEIQNFNSTQRHINMTNKNINQRYANPLLNPFAWAQLINQIQRGDYSRQKLKY</sequence>
<reference evidence="2" key="1">
    <citation type="submission" date="2017-02" db="EMBL/GenBank/DDBJ databases">
        <authorList>
            <person name="Varghese N."/>
            <person name="Submissions S."/>
        </authorList>
    </citation>
    <scope>NUCLEOTIDE SEQUENCE [LARGE SCALE GENOMIC DNA]</scope>
    <source>
        <strain evidence="2">DSM 24091</strain>
    </source>
</reference>
<dbReference type="RefSeq" id="WP_079645688.1">
    <property type="nucleotide sequence ID" value="NZ_FUZF01000025.1"/>
</dbReference>
<protein>
    <recommendedName>
        <fullName evidence="3">CarboxypepD_reg-like domain-containing protein</fullName>
    </recommendedName>
</protein>
<dbReference type="AlphaFoldDB" id="A0A1T5GGW4"/>
<dbReference type="SUPFAM" id="SSF49464">
    <property type="entry name" value="Carboxypeptidase regulatory domain-like"/>
    <property type="match status" value="1"/>
</dbReference>
<evidence type="ECO:0008006" key="3">
    <source>
        <dbReference type="Google" id="ProtNLM"/>
    </source>
</evidence>
<organism evidence="1 2">
    <name type="scientific">Sphingobacterium nematocida</name>
    <dbReference type="NCBI Taxonomy" id="1513896"/>
    <lineage>
        <taxon>Bacteria</taxon>
        <taxon>Pseudomonadati</taxon>
        <taxon>Bacteroidota</taxon>
        <taxon>Sphingobacteriia</taxon>
        <taxon>Sphingobacteriales</taxon>
        <taxon>Sphingobacteriaceae</taxon>
        <taxon>Sphingobacterium</taxon>
    </lineage>
</organism>
<dbReference type="OrthoDB" id="1115630at2"/>
<gene>
    <name evidence="1" type="ORF">SAMN05660841_04050</name>
</gene>
<dbReference type="EMBL" id="FUZF01000025">
    <property type="protein sequence ID" value="SKC07641.1"/>
    <property type="molecule type" value="Genomic_DNA"/>
</dbReference>
<proteinExistence type="predicted"/>
<keyword evidence="2" id="KW-1185">Reference proteome</keyword>
<accession>A0A1T5GGW4</accession>